<gene>
    <name evidence="1" type="ORF">C5O18_07205</name>
</gene>
<comment type="caution">
    <text evidence="1">The sequence shown here is derived from an EMBL/GenBank/DDBJ whole genome shotgun (WGS) entry which is preliminary data.</text>
</comment>
<evidence type="ECO:0000313" key="1">
    <source>
        <dbReference type="EMBL" id="PQA38255.1"/>
    </source>
</evidence>
<proteinExistence type="predicted"/>
<dbReference type="Proteomes" id="UP000243900">
    <property type="component" value="Unassembled WGS sequence"/>
</dbReference>
<protein>
    <submittedName>
        <fullName evidence="1">Uncharacterized protein</fullName>
    </submittedName>
</protein>
<reference evidence="2" key="1">
    <citation type="submission" date="2018-02" db="EMBL/GenBank/DDBJ databases">
        <title>Genome sequencing of Solimonas sp. HR-BB.</title>
        <authorList>
            <person name="Lee Y."/>
            <person name="Jeon C.O."/>
        </authorList>
    </citation>
    <scope>NUCLEOTIDE SEQUENCE [LARGE SCALE GENOMIC DNA]</scope>
    <source>
        <strain evidence="2">HR-E</strain>
    </source>
</reference>
<feature type="non-terminal residue" evidence="1">
    <location>
        <position position="1"/>
    </location>
</feature>
<keyword evidence="2" id="KW-1185">Reference proteome</keyword>
<name>A0A2P6ARQ0_9GAMM</name>
<evidence type="ECO:0000313" key="2">
    <source>
        <dbReference type="Proteomes" id="UP000243900"/>
    </source>
</evidence>
<dbReference type="EMBL" id="PTQZ01000170">
    <property type="protein sequence ID" value="PQA38255.1"/>
    <property type="molecule type" value="Genomic_DNA"/>
</dbReference>
<dbReference type="AlphaFoldDB" id="A0A2P6ARQ0"/>
<sequence length="142" mass="14531">ADMSNAIYASSSAECADALANSSSPYPALNKDFCVPGATGPTPAMNVPASLRVVTPDGAHDIPFVIALGPVPYPATLNDAYVRAAEIFASGARLIVREVSGSANPNDNGRLAFSVLPAPGQLPIPPTWRHVLDSLEGFASGG</sequence>
<accession>A0A2P6ARQ0</accession>
<organism evidence="1 2">
    <name type="scientific">Amnimonas aquatica</name>
    <dbReference type="NCBI Taxonomy" id="2094561"/>
    <lineage>
        <taxon>Bacteria</taxon>
        <taxon>Pseudomonadati</taxon>
        <taxon>Pseudomonadota</taxon>
        <taxon>Gammaproteobacteria</taxon>
        <taxon>Moraxellales</taxon>
        <taxon>Moraxellaceae</taxon>
        <taxon>Amnimonas</taxon>
    </lineage>
</organism>